<dbReference type="Proteomes" id="UP000177625">
    <property type="component" value="Unassembled WGS sequence"/>
</dbReference>
<evidence type="ECO:0000313" key="1">
    <source>
        <dbReference type="EMBL" id="CZT53092.1"/>
    </source>
</evidence>
<dbReference type="AlphaFoldDB" id="A0A1E1MVJ0"/>
<dbReference type="SUPFAM" id="SSF75304">
    <property type="entry name" value="Amidase signature (AS) enzymes"/>
    <property type="match status" value="1"/>
</dbReference>
<keyword evidence="2" id="KW-1185">Reference proteome</keyword>
<organism evidence="1 2">
    <name type="scientific">Rhynchosporium secalis</name>
    <name type="common">Barley scald fungus</name>
    <dbReference type="NCBI Taxonomy" id="38038"/>
    <lineage>
        <taxon>Eukaryota</taxon>
        <taxon>Fungi</taxon>
        <taxon>Dikarya</taxon>
        <taxon>Ascomycota</taxon>
        <taxon>Pezizomycotina</taxon>
        <taxon>Leotiomycetes</taxon>
        <taxon>Helotiales</taxon>
        <taxon>Ploettnerulaceae</taxon>
        <taxon>Rhynchosporium</taxon>
    </lineage>
</organism>
<accession>A0A1E1MVJ0</accession>
<proteinExistence type="predicted"/>
<dbReference type="EMBL" id="FJVC01000674">
    <property type="protein sequence ID" value="CZT53092.1"/>
    <property type="molecule type" value="Genomic_DNA"/>
</dbReference>
<protein>
    <recommendedName>
        <fullName evidence="3">Amidase domain-containing protein</fullName>
    </recommendedName>
</protein>
<evidence type="ECO:0008006" key="3">
    <source>
        <dbReference type="Google" id="ProtNLM"/>
    </source>
</evidence>
<dbReference type="PANTHER" id="PTHR42678:SF34">
    <property type="entry name" value="OS04G0183300 PROTEIN"/>
    <property type="match status" value="1"/>
</dbReference>
<reference evidence="2" key="1">
    <citation type="submission" date="2016-03" db="EMBL/GenBank/DDBJ databases">
        <authorList>
            <person name="Guldener U."/>
        </authorList>
    </citation>
    <scope>NUCLEOTIDE SEQUENCE [LARGE SCALE GENOMIC DNA]</scope>
</reference>
<sequence length="219" mass="24203">MPVRFYLAWPTRRNGPIFDETKAPRGGQCTGPYSPNMKAPGSSTGSAVITACILAFAALGTEHHVSSYLLRETESYLSRGIKTRSVLPAGLSKKPLRFRLTLLGQVLETHDQIASLEIGPQIMQQHAEMLVKSFGGIAEFELRSFRDALKTLCRAGAEIVEDTSYPAAQEYEALAYSERGMVVNADFNTRIEGHFHSFKLSCVGSRFTSVPILKRGERF</sequence>
<dbReference type="InterPro" id="IPR036928">
    <property type="entry name" value="AS_sf"/>
</dbReference>
<dbReference type="Gene3D" id="3.90.1300.10">
    <property type="entry name" value="Amidase signature (AS) domain"/>
    <property type="match status" value="1"/>
</dbReference>
<dbReference type="PANTHER" id="PTHR42678">
    <property type="entry name" value="AMIDASE"/>
    <property type="match status" value="1"/>
</dbReference>
<evidence type="ECO:0000313" key="2">
    <source>
        <dbReference type="Proteomes" id="UP000177625"/>
    </source>
</evidence>
<name>A0A1E1MVJ0_RHYSE</name>
<gene>
    <name evidence="1" type="ORF">RSE6_14532</name>
</gene>